<name>A0A8H6ILN1_9PEZI</name>
<gene>
    <name evidence="4" type="ORF">CSOJ01_15766</name>
</gene>
<comment type="similarity">
    <text evidence="1">Belongs to the zinc-containing alcohol dehydrogenase family.</text>
</comment>
<keyword evidence="2" id="KW-0560">Oxidoreductase</keyword>
<evidence type="ECO:0000313" key="4">
    <source>
        <dbReference type="EMBL" id="KAF6784305.1"/>
    </source>
</evidence>
<dbReference type="Gene3D" id="3.90.180.10">
    <property type="entry name" value="Medium-chain alcohol dehydrogenases, catalytic domain"/>
    <property type="match status" value="1"/>
</dbReference>
<evidence type="ECO:0000256" key="1">
    <source>
        <dbReference type="ARBA" id="ARBA00008072"/>
    </source>
</evidence>
<dbReference type="InterPro" id="IPR013154">
    <property type="entry name" value="ADH-like_N"/>
</dbReference>
<sequence>MSAFWMPPQNFGDDIAGYVESVGPGVFEFQPGDRVAAFHQMYTPHGAFAEYAIAPANTTFRLPQRISFEQGATVPLCTMTAALGLYQYLGLPYPWITDEYLSERPPLVVYGAGAAVGSFAVQLARKSQLHPIICVAGQSKDHVESLIDRSKGDIIIDYRLGPEHVIAEVKKALGGKPLLHAFDSVADKGSDKILGAVLDPEHGKLAMVRPNDRTKICKTPGVNMDGLTLPKMEGVPEGVEAFWTAVGSAHQSDQHFAYVVFRYIALGLEEGWFKPHPHEVVPGGLSGLMDGLTNLLTGKAHAIKYVYQIGKDDSK</sequence>
<dbReference type="InterPro" id="IPR036291">
    <property type="entry name" value="NAD(P)-bd_dom_sf"/>
</dbReference>
<dbReference type="GO" id="GO:0016651">
    <property type="term" value="F:oxidoreductase activity, acting on NAD(P)H"/>
    <property type="evidence" value="ECO:0007669"/>
    <property type="project" value="InterPro"/>
</dbReference>
<dbReference type="Pfam" id="PF08240">
    <property type="entry name" value="ADH_N"/>
    <property type="match status" value="1"/>
</dbReference>
<dbReference type="SUPFAM" id="SSF51735">
    <property type="entry name" value="NAD(P)-binding Rossmann-fold domains"/>
    <property type="match status" value="1"/>
</dbReference>
<protein>
    <submittedName>
        <fullName evidence="4">Alcohol dehydrogenase</fullName>
    </submittedName>
</protein>
<dbReference type="EMBL" id="WIGN01000755">
    <property type="protein sequence ID" value="KAF6784305.1"/>
    <property type="molecule type" value="Genomic_DNA"/>
</dbReference>
<dbReference type="Gene3D" id="3.40.50.720">
    <property type="entry name" value="NAD(P)-binding Rossmann-like Domain"/>
    <property type="match status" value="1"/>
</dbReference>
<dbReference type="InterPro" id="IPR047122">
    <property type="entry name" value="Trans-enoyl_RdTase-like"/>
</dbReference>
<comment type="caution">
    <text evidence="4">The sequence shown here is derived from an EMBL/GenBank/DDBJ whole genome shotgun (WGS) entry which is preliminary data.</text>
</comment>
<dbReference type="Proteomes" id="UP000652219">
    <property type="component" value="Unassembled WGS sequence"/>
</dbReference>
<dbReference type="CDD" id="cd08249">
    <property type="entry name" value="enoyl_reductase_like"/>
    <property type="match status" value="1"/>
</dbReference>
<organism evidence="4 5">
    <name type="scientific">Colletotrichum sojae</name>
    <dbReference type="NCBI Taxonomy" id="2175907"/>
    <lineage>
        <taxon>Eukaryota</taxon>
        <taxon>Fungi</taxon>
        <taxon>Dikarya</taxon>
        <taxon>Ascomycota</taxon>
        <taxon>Pezizomycotina</taxon>
        <taxon>Sordariomycetes</taxon>
        <taxon>Hypocreomycetidae</taxon>
        <taxon>Glomerellales</taxon>
        <taxon>Glomerellaceae</taxon>
        <taxon>Colletotrichum</taxon>
        <taxon>Colletotrichum orchidearum species complex</taxon>
    </lineage>
</organism>
<dbReference type="PANTHER" id="PTHR45348">
    <property type="entry name" value="HYPOTHETICAL OXIDOREDUCTASE (EUROFUNG)"/>
    <property type="match status" value="1"/>
</dbReference>
<evidence type="ECO:0000256" key="2">
    <source>
        <dbReference type="ARBA" id="ARBA00023002"/>
    </source>
</evidence>
<evidence type="ECO:0000259" key="3">
    <source>
        <dbReference type="Pfam" id="PF08240"/>
    </source>
</evidence>
<evidence type="ECO:0000313" key="5">
    <source>
        <dbReference type="Proteomes" id="UP000652219"/>
    </source>
</evidence>
<proteinExistence type="inferred from homology"/>
<dbReference type="InterPro" id="IPR011032">
    <property type="entry name" value="GroES-like_sf"/>
</dbReference>
<dbReference type="AlphaFoldDB" id="A0A8H6ILN1"/>
<feature type="domain" description="Alcohol dehydrogenase-like N-terminal" evidence="3">
    <location>
        <begin position="7"/>
        <end position="63"/>
    </location>
</feature>
<dbReference type="PANTHER" id="PTHR45348:SF5">
    <property type="entry name" value="OXIDOREDUCTASE, PUTATIVE (AFU_ORTHOLOGUE AFUA_8G01420)-RELATED"/>
    <property type="match status" value="1"/>
</dbReference>
<dbReference type="SUPFAM" id="SSF50129">
    <property type="entry name" value="GroES-like"/>
    <property type="match status" value="1"/>
</dbReference>
<keyword evidence="5" id="KW-1185">Reference proteome</keyword>
<reference evidence="4 5" key="1">
    <citation type="journal article" date="2020" name="Phytopathology">
        <title>Genome Sequence Resources of Colletotrichum truncatum, C. plurivorum, C. musicola, and C. sojae: Four Species Pathogenic to Soybean (Glycine max).</title>
        <authorList>
            <person name="Rogerio F."/>
            <person name="Boufleur T.R."/>
            <person name="Ciampi-Guillardi M."/>
            <person name="Sukno S.A."/>
            <person name="Thon M.R."/>
            <person name="Massola Junior N.S."/>
            <person name="Baroncelli R."/>
        </authorList>
    </citation>
    <scope>NUCLEOTIDE SEQUENCE [LARGE SCALE GENOMIC DNA]</scope>
    <source>
        <strain evidence="4 5">LFN0009</strain>
    </source>
</reference>
<accession>A0A8H6ILN1</accession>